<dbReference type="PANTHER" id="PTHR33577:SF18">
    <property type="entry name" value="HEME HALOPEROXIDASE FAMILY PROFILE DOMAIN-CONTAINING PROTEIN"/>
    <property type="match status" value="1"/>
</dbReference>
<dbReference type="Proteomes" id="UP000308652">
    <property type="component" value="Unassembled WGS sequence"/>
</dbReference>
<dbReference type="PROSITE" id="PS51405">
    <property type="entry name" value="HEME_HALOPEROXIDASE"/>
    <property type="match status" value="1"/>
</dbReference>
<name>A0A5C3LDU7_9AGAR</name>
<evidence type="ECO:0000259" key="8">
    <source>
        <dbReference type="PROSITE" id="PS51405"/>
    </source>
</evidence>
<dbReference type="STRING" id="68775.A0A5C3LDU7"/>
<feature type="domain" description="Heme haloperoxidase family profile" evidence="8">
    <location>
        <begin position="45"/>
        <end position="255"/>
    </location>
</feature>
<evidence type="ECO:0000256" key="1">
    <source>
        <dbReference type="ARBA" id="ARBA00001970"/>
    </source>
</evidence>
<gene>
    <name evidence="9" type="ORF">BDQ12DRAFT_223615</name>
</gene>
<dbReference type="GO" id="GO:0004601">
    <property type="term" value="F:peroxidase activity"/>
    <property type="evidence" value="ECO:0007669"/>
    <property type="project" value="UniProtKB-KW"/>
</dbReference>
<dbReference type="Gene3D" id="1.10.489.10">
    <property type="entry name" value="Chloroperoxidase-like"/>
    <property type="match status" value="1"/>
</dbReference>
<evidence type="ECO:0000256" key="5">
    <source>
        <dbReference type="ARBA" id="ARBA00023002"/>
    </source>
</evidence>
<dbReference type="GO" id="GO:0046872">
    <property type="term" value="F:metal ion binding"/>
    <property type="evidence" value="ECO:0007669"/>
    <property type="project" value="UniProtKB-KW"/>
</dbReference>
<protein>
    <submittedName>
        <fullName evidence="9">Chloroperoxidase</fullName>
    </submittedName>
</protein>
<comment type="similarity">
    <text evidence="7">Belongs to the chloroperoxidase family.</text>
</comment>
<dbReference type="PANTHER" id="PTHR33577">
    <property type="entry name" value="STERIGMATOCYSTIN BIOSYNTHESIS PEROXIDASE STCC-RELATED"/>
    <property type="match status" value="1"/>
</dbReference>
<proteinExistence type="inferred from homology"/>
<keyword evidence="4" id="KW-0479">Metal-binding</keyword>
<evidence type="ECO:0000313" key="10">
    <source>
        <dbReference type="Proteomes" id="UP000308652"/>
    </source>
</evidence>
<dbReference type="AlphaFoldDB" id="A0A5C3LDU7"/>
<dbReference type="OrthoDB" id="407298at2759"/>
<evidence type="ECO:0000313" key="9">
    <source>
        <dbReference type="EMBL" id="TFK31259.1"/>
    </source>
</evidence>
<dbReference type="InterPro" id="IPR036851">
    <property type="entry name" value="Chloroperoxidase-like_sf"/>
</dbReference>
<evidence type="ECO:0000256" key="2">
    <source>
        <dbReference type="ARBA" id="ARBA00022559"/>
    </source>
</evidence>
<keyword evidence="10" id="KW-1185">Reference proteome</keyword>
<evidence type="ECO:0000256" key="3">
    <source>
        <dbReference type="ARBA" id="ARBA00022617"/>
    </source>
</evidence>
<keyword evidence="3" id="KW-0349">Heme</keyword>
<dbReference type="SUPFAM" id="SSF47571">
    <property type="entry name" value="Cloroperoxidase"/>
    <property type="match status" value="1"/>
</dbReference>
<evidence type="ECO:0000256" key="7">
    <source>
        <dbReference type="ARBA" id="ARBA00025795"/>
    </source>
</evidence>
<dbReference type="Pfam" id="PF01328">
    <property type="entry name" value="Peroxidase_2"/>
    <property type="match status" value="1"/>
</dbReference>
<evidence type="ECO:0000256" key="6">
    <source>
        <dbReference type="ARBA" id="ARBA00023004"/>
    </source>
</evidence>
<comment type="cofactor">
    <cofactor evidence="1">
        <name>heme b</name>
        <dbReference type="ChEBI" id="CHEBI:60344"/>
    </cofactor>
</comment>
<dbReference type="EMBL" id="ML213803">
    <property type="protein sequence ID" value="TFK31259.1"/>
    <property type="molecule type" value="Genomic_DNA"/>
</dbReference>
<sequence length="276" mass="30827">MFLTRILQDFAVFGWDFVLSLTNILAPLRPVGHVVPEGHPGAGGHWPEYMPPKEGDSRCSCPGLNAMANHGILPRNGKGIPFKDLGELVRNTYNIAPSFCFFVSNFSANMLKRNYRRDTFDLAELDVHNGIEHDGSLTREDSVHVPDQGTPHRPFIEELLASATGKDKEGNTILTIADLSRYSAKRRVDARTSNPSYSLSFFHKMFASSNSSLLLTIYGGRVDDLEVVLLEERITEGWESRVRSKMGLTIAALNMTVLRVEMGIDEKQYAQSIKQI</sequence>
<dbReference type="InterPro" id="IPR000028">
    <property type="entry name" value="Chloroperoxidase"/>
</dbReference>
<keyword evidence="6" id="KW-0408">Iron</keyword>
<keyword evidence="5" id="KW-0560">Oxidoreductase</keyword>
<reference evidence="9 10" key="1">
    <citation type="journal article" date="2019" name="Nat. Ecol. Evol.">
        <title>Megaphylogeny resolves global patterns of mushroom evolution.</title>
        <authorList>
            <person name="Varga T."/>
            <person name="Krizsan K."/>
            <person name="Foldi C."/>
            <person name="Dima B."/>
            <person name="Sanchez-Garcia M."/>
            <person name="Sanchez-Ramirez S."/>
            <person name="Szollosi G.J."/>
            <person name="Szarkandi J.G."/>
            <person name="Papp V."/>
            <person name="Albert L."/>
            <person name="Andreopoulos W."/>
            <person name="Angelini C."/>
            <person name="Antonin V."/>
            <person name="Barry K.W."/>
            <person name="Bougher N.L."/>
            <person name="Buchanan P."/>
            <person name="Buyck B."/>
            <person name="Bense V."/>
            <person name="Catcheside P."/>
            <person name="Chovatia M."/>
            <person name="Cooper J."/>
            <person name="Damon W."/>
            <person name="Desjardin D."/>
            <person name="Finy P."/>
            <person name="Geml J."/>
            <person name="Haridas S."/>
            <person name="Hughes K."/>
            <person name="Justo A."/>
            <person name="Karasinski D."/>
            <person name="Kautmanova I."/>
            <person name="Kiss B."/>
            <person name="Kocsube S."/>
            <person name="Kotiranta H."/>
            <person name="LaButti K.M."/>
            <person name="Lechner B.E."/>
            <person name="Liimatainen K."/>
            <person name="Lipzen A."/>
            <person name="Lukacs Z."/>
            <person name="Mihaltcheva S."/>
            <person name="Morgado L.N."/>
            <person name="Niskanen T."/>
            <person name="Noordeloos M.E."/>
            <person name="Ohm R.A."/>
            <person name="Ortiz-Santana B."/>
            <person name="Ovrebo C."/>
            <person name="Racz N."/>
            <person name="Riley R."/>
            <person name="Savchenko A."/>
            <person name="Shiryaev A."/>
            <person name="Soop K."/>
            <person name="Spirin V."/>
            <person name="Szebenyi C."/>
            <person name="Tomsovsky M."/>
            <person name="Tulloss R.E."/>
            <person name="Uehling J."/>
            <person name="Grigoriev I.V."/>
            <person name="Vagvolgyi C."/>
            <person name="Papp T."/>
            <person name="Martin F.M."/>
            <person name="Miettinen O."/>
            <person name="Hibbett D.S."/>
            <person name="Nagy L.G."/>
        </authorList>
    </citation>
    <scope>NUCLEOTIDE SEQUENCE [LARGE SCALE GENOMIC DNA]</scope>
    <source>
        <strain evidence="9 10">CBS 166.37</strain>
    </source>
</reference>
<keyword evidence="2 9" id="KW-0575">Peroxidase</keyword>
<evidence type="ECO:0000256" key="4">
    <source>
        <dbReference type="ARBA" id="ARBA00022723"/>
    </source>
</evidence>
<accession>A0A5C3LDU7</accession>
<organism evidence="9 10">
    <name type="scientific">Crucibulum laeve</name>
    <dbReference type="NCBI Taxonomy" id="68775"/>
    <lineage>
        <taxon>Eukaryota</taxon>
        <taxon>Fungi</taxon>
        <taxon>Dikarya</taxon>
        <taxon>Basidiomycota</taxon>
        <taxon>Agaricomycotina</taxon>
        <taxon>Agaricomycetes</taxon>
        <taxon>Agaricomycetidae</taxon>
        <taxon>Agaricales</taxon>
        <taxon>Agaricineae</taxon>
        <taxon>Nidulariaceae</taxon>
        <taxon>Crucibulum</taxon>
    </lineage>
</organism>